<dbReference type="EMBL" id="JBEHCU010007575">
    <property type="protein sequence ID" value="KAL1394508.1"/>
    <property type="molecule type" value="Genomic_DNA"/>
</dbReference>
<proteinExistence type="predicted"/>
<dbReference type="Proteomes" id="UP001562425">
    <property type="component" value="Unassembled WGS sequence"/>
</dbReference>
<reference evidence="1 2" key="1">
    <citation type="submission" date="2024-05" db="EMBL/GenBank/DDBJ databases">
        <title>Culex pipiens pipiens assembly and annotation.</title>
        <authorList>
            <person name="Alout H."/>
            <person name="Durand T."/>
        </authorList>
    </citation>
    <scope>NUCLEOTIDE SEQUENCE [LARGE SCALE GENOMIC DNA]</scope>
    <source>
        <strain evidence="1">HA-2024</strain>
        <tissue evidence="1">Whole body</tissue>
    </source>
</reference>
<accession>A0ABD1D4E9</accession>
<protein>
    <submittedName>
        <fullName evidence="1">Uncharacterized protein</fullName>
    </submittedName>
</protein>
<comment type="caution">
    <text evidence="1">The sequence shown here is derived from an EMBL/GenBank/DDBJ whole genome shotgun (WGS) entry which is preliminary data.</text>
</comment>
<dbReference type="AlphaFoldDB" id="A0ABD1D4E9"/>
<evidence type="ECO:0000313" key="1">
    <source>
        <dbReference type="EMBL" id="KAL1394508.1"/>
    </source>
</evidence>
<name>A0ABD1D4E9_CULPP</name>
<evidence type="ECO:0000313" key="2">
    <source>
        <dbReference type="Proteomes" id="UP001562425"/>
    </source>
</evidence>
<sequence length="207" mass="22261">MFYFEPSQSSQEGRMNYVTPELLQHILSVLSHGKLREFGLDVRALCAAAVPGLSAGASVIANSQSLLRSPVMDTAWGSLVMEIGYTFTASLEDCKNHLPRVGGRKNTAQDVAKIISSMCLTHASLSAATTATGNAAPASKPESTLYRFCAGETKISSALTSVDISHKVDDSSGSISRQTSWLGLIYDRRCFRQAGRRGPAKERWTSG</sequence>
<keyword evidence="2" id="KW-1185">Reference proteome</keyword>
<gene>
    <name evidence="1" type="ORF">pipiens_011906</name>
</gene>
<organism evidence="1 2">
    <name type="scientific">Culex pipiens pipiens</name>
    <name type="common">Northern house mosquito</name>
    <dbReference type="NCBI Taxonomy" id="38569"/>
    <lineage>
        <taxon>Eukaryota</taxon>
        <taxon>Metazoa</taxon>
        <taxon>Ecdysozoa</taxon>
        <taxon>Arthropoda</taxon>
        <taxon>Hexapoda</taxon>
        <taxon>Insecta</taxon>
        <taxon>Pterygota</taxon>
        <taxon>Neoptera</taxon>
        <taxon>Endopterygota</taxon>
        <taxon>Diptera</taxon>
        <taxon>Nematocera</taxon>
        <taxon>Culicoidea</taxon>
        <taxon>Culicidae</taxon>
        <taxon>Culicinae</taxon>
        <taxon>Culicini</taxon>
        <taxon>Culex</taxon>
        <taxon>Culex</taxon>
    </lineage>
</organism>